<reference evidence="2" key="1">
    <citation type="submission" date="2021-02" db="EMBL/GenBank/DDBJ databases">
        <authorList>
            <person name="Nowell W R."/>
        </authorList>
    </citation>
    <scope>NUCLEOTIDE SEQUENCE</scope>
</reference>
<evidence type="ECO:0000256" key="1">
    <source>
        <dbReference type="SAM" id="Phobius"/>
    </source>
</evidence>
<feature type="transmembrane region" description="Helical" evidence="1">
    <location>
        <begin position="79"/>
        <end position="99"/>
    </location>
</feature>
<evidence type="ECO:0000313" key="3">
    <source>
        <dbReference type="EMBL" id="CAF3981506.1"/>
    </source>
</evidence>
<sequence length="102" mass="11030">MEDERLPEADARDTMVNTNASTNIAGITSTIPIANNITNVNSTHTSMDSSTKSLSPQSAVRTVVKSRCRSPIYKLHNGAGSIDMPIAGLPLGIGFFFVFRRF</sequence>
<keyword evidence="4" id="KW-1185">Reference proteome</keyword>
<proteinExistence type="predicted"/>
<organism evidence="2 4">
    <name type="scientific">Didymodactylos carnosus</name>
    <dbReference type="NCBI Taxonomy" id="1234261"/>
    <lineage>
        <taxon>Eukaryota</taxon>
        <taxon>Metazoa</taxon>
        <taxon>Spiralia</taxon>
        <taxon>Gnathifera</taxon>
        <taxon>Rotifera</taxon>
        <taxon>Eurotatoria</taxon>
        <taxon>Bdelloidea</taxon>
        <taxon>Philodinida</taxon>
        <taxon>Philodinidae</taxon>
        <taxon>Didymodactylos</taxon>
    </lineage>
</organism>
<accession>A0A814XDQ6</accession>
<keyword evidence="1" id="KW-0472">Membrane</keyword>
<keyword evidence="1" id="KW-1133">Transmembrane helix</keyword>
<dbReference type="AlphaFoldDB" id="A0A814XDQ6"/>
<gene>
    <name evidence="2" type="ORF">GPM918_LOCUS24542</name>
    <name evidence="3" type="ORF">SRO942_LOCUS24542</name>
</gene>
<dbReference type="Proteomes" id="UP000663829">
    <property type="component" value="Unassembled WGS sequence"/>
</dbReference>
<evidence type="ECO:0000313" key="4">
    <source>
        <dbReference type="Proteomes" id="UP000663829"/>
    </source>
</evidence>
<dbReference type="EMBL" id="CAJOBC010009191">
    <property type="protein sequence ID" value="CAF3981506.1"/>
    <property type="molecule type" value="Genomic_DNA"/>
</dbReference>
<comment type="caution">
    <text evidence="2">The sequence shown here is derived from an EMBL/GenBank/DDBJ whole genome shotgun (WGS) entry which is preliminary data.</text>
</comment>
<dbReference type="Proteomes" id="UP000681722">
    <property type="component" value="Unassembled WGS sequence"/>
</dbReference>
<evidence type="ECO:0000313" key="2">
    <source>
        <dbReference type="EMBL" id="CAF1217929.1"/>
    </source>
</evidence>
<keyword evidence="1" id="KW-0812">Transmembrane</keyword>
<dbReference type="EMBL" id="CAJNOQ010009189">
    <property type="protein sequence ID" value="CAF1217929.1"/>
    <property type="molecule type" value="Genomic_DNA"/>
</dbReference>
<name>A0A814XDQ6_9BILA</name>
<protein>
    <submittedName>
        <fullName evidence="2">Uncharacterized protein</fullName>
    </submittedName>
</protein>